<dbReference type="Gene3D" id="3.30.70.141">
    <property type="entry name" value="Nucleoside diphosphate kinase-like domain"/>
    <property type="match status" value="1"/>
</dbReference>
<sequence length="73" mass="8311">MILTKWNAISDWRRLMGPVDPEEARLLSPDSIRAQFGRSILKNAVHGASNMQEAVETINRVFEDFVAENPEKN</sequence>
<dbReference type="GO" id="GO:1902176">
    <property type="term" value="P:negative regulation of oxidative stress-induced intrinsic apoptotic signaling pathway"/>
    <property type="evidence" value="ECO:0007669"/>
    <property type="project" value="TreeGrafter"/>
</dbReference>
<name>A0A6A1QB56_BALPH</name>
<evidence type="ECO:0000313" key="5">
    <source>
        <dbReference type="Proteomes" id="UP000437017"/>
    </source>
</evidence>
<keyword evidence="5" id="KW-1185">Reference proteome</keyword>
<dbReference type="PANTHER" id="PTHR46161:SF1">
    <property type="entry name" value="NUCLEOSIDE DIPHOSPHATE KINASE HOMOLOG 5"/>
    <property type="match status" value="1"/>
</dbReference>
<dbReference type="AlphaFoldDB" id="A0A6A1QB56"/>
<accession>A0A6A1QB56</accession>
<dbReference type="SUPFAM" id="SSF54919">
    <property type="entry name" value="Nucleoside diphosphate kinase, NDK"/>
    <property type="match status" value="1"/>
</dbReference>
<organism evidence="4 5">
    <name type="scientific">Balaenoptera physalus</name>
    <name type="common">Fin whale</name>
    <name type="synonym">Balaena physalus</name>
    <dbReference type="NCBI Taxonomy" id="9770"/>
    <lineage>
        <taxon>Eukaryota</taxon>
        <taxon>Metazoa</taxon>
        <taxon>Chordata</taxon>
        <taxon>Craniata</taxon>
        <taxon>Vertebrata</taxon>
        <taxon>Euteleostomi</taxon>
        <taxon>Mammalia</taxon>
        <taxon>Eutheria</taxon>
        <taxon>Laurasiatheria</taxon>
        <taxon>Artiodactyla</taxon>
        <taxon>Whippomorpha</taxon>
        <taxon>Cetacea</taxon>
        <taxon>Mysticeti</taxon>
        <taxon>Balaenopteridae</taxon>
        <taxon>Balaenoptera</taxon>
    </lineage>
</organism>
<dbReference type="Proteomes" id="UP000437017">
    <property type="component" value="Unassembled WGS sequence"/>
</dbReference>
<protein>
    <recommendedName>
        <fullName evidence="3">Nucleoside diphosphate kinase-like domain-containing protein</fullName>
    </recommendedName>
</protein>
<dbReference type="InterPro" id="IPR034907">
    <property type="entry name" value="NDK-like_dom"/>
</dbReference>
<reference evidence="4 5" key="1">
    <citation type="journal article" date="2019" name="PLoS ONE">
        <title>Genomic analyses reveal an absence of contemporary introgressive admixture between fin whales and blue whales, despite known hybrids.</title>
        <authorList>
            <person name="Westbury M.V."/>
            <person name="Petersen B."/>
            <person name="Lorenzen E.D."/>
        </authorList>
    </citation>
    <scope>NUCLEOTIDE SEQUENCE [LARGE SCALE GENOMIC DNA]</scope>
    <source>
        <strain evidence="4">FinWhale-01</strain>
    </source>
</reference>
<evidence type="ECO:0000256" key="2">
    <source>
        <dbReference type="PROSITE-ProRule" id="PRU00706"/>
    </source>
</evidence>
<dbReference type="InterPro" id="IPR036850">
    <property type="entry name" value="NDK-like_dom_sf"/>
</dbReference>
<dbReference type="SMART" id="SM00562">
    <property type="entry name" value="NDK"/>
    <property type="match status" value="1"/>
</dbReference>
<dbReference type="PROSITE" id="PS51374">
    <property type="entry name" value="NDPK_LIKE"/>
    <property type="match status" value="1"/>
</dbReference>
<gene>
    <name evidence="4" type="ORF">E2I00_002268</name>
</gene>
<comment type="similarity">
    <text evidence="1 2">Belongs to the NDK family.</text>
</comment>
<proteinExistence type="inferred from homology"/>
<evidence type="ECO:0000313" key="4">
    <source>
        <dbReference type="EMBL" id="KAB0403351.1"/>
    </source>
</evidence>
<comment type="caution">
    <text evidence="2">Lacks conserved residue(s) required for the propagation of feature annotation.</text>
</comment>
<dbReference type="Pfam" id="PF00334">
    <property type="entry name" value="NDK"/>
    <property type="match status" value="1"/>
</dbReference>
<evidence type="ECO:0000259" key="3">
    <source>
        <dbReference type="SMART" id="SM00562"/>
    </source>
</evidence>
<evidence type="ECO:0000256" key="1">
    <source>
        <dbReference type="ARBA" id="ARBA00008142"/>
    </source>
</evidence>
<dbReference type="GO" id="GO:0003341">
    <property type="term" value="P:cilium movement"/>
    <property type="evidence" value="ECO:0007669"/>
    <property type="project" value="TreeGrafter"/>
</dbReference>
<feature type="domain" description="Nucleoside diphosphate kinase-like" evidence="3">
    <location>
        <begin position="1"/>
        <end position="69"/>
    </location>
</feature>
<dbReference type="EMBL" id="SGJD01000820">
    <property type="protein sequence ID" value="KAB0403351.1"/>
    <property type="molecule type" value="Genomic_DNA"/>
</dbReference>
<dbReference type="GO" id="GO:0005929">
    <property type="term" value="C:cilium"/>
    <property type="evidence" value="ECO:0007669"/>
    <property type="project" value="TreeGrafter"/>
</dbReference>
<comment type="caution">
    <text evidence="4">The sequence shown here is derived from an EMBL/GenBank/DDBJ whole genome shotgun (WGS) entry which is preliminary data.</text>
</comment>
<dbReference type="OrthoDB" id="10263751at2759"/>
<dbReference type="PANTHER" id="PTHR46161">
    <property type="entry name" value="NUCLEOSIDE DIPHOSPHATE KINASE"/>
    <property type="match status" value="1"/>
</dbReference>